<keyword evidence="3" id="KW-1185">Reference proteome</keyword>
<dbReference type="Proteomes" id="UP000297030">
    <property type="component" value="Segment"/>
</dbReference>
<dbReference type="KEGG" id="vg:40526643"/>
<accession>A0A126FC94</accession>
<dbReference type="Pfam" id="PF06061">
    <property type="entry name" value="Baculo_ME53"/>
    <property type="match status" value="1"/>
</dbReference>
<name>A0A126FC94_9ABAC</name>
<gene>
    <name evidence="2" type="primary">me53</name>
</gene>
<dbReference type="GO" id="GO:0008270">
    <property type="term" value="F:zinc ion binding"/>
    <property type="evidence" value="ECO:0007669"/>
    <property type="project" value="InterPro"/>
</dbReference>
<reference evidence="2 3" key="1">
    <citation type="submission" date="2015-02" db="EMBL/GenBank/DDBJ databases">
        <title>Complete genome of a baculovirus isolated from a medical interest larvae: lLonomia obliqua (Lepidoptera: Saturniidae).</title>
        <authorList>
            <person name="Clara A.-S.W."/>
            <person name="Daniel A.-A.M.P."/>
            <person name="Miguel A.S."/>
            <person name="Jhon F.E.A."/>
            <person name="Fabricio M.S."/>
            <person name="Jose W.L.C."/>
            <person name="Bergmann R.M."/>
            <person name="Fernando M.L."/>
        </authorList>
    </citation>
    <scope>NUCLEOTIDE SEQUENCE [LARGE SCALE GENOMIC DNA]</scope>
    <source>
        <strain evidence="2">SP/2000</strain>
    </source>
</reference>
<dbReference type="RefSeq" id="YP_009666373.1">
    <property type="nucleotide sequence ID" value="NC_043520.1"/>
</dbReference>
<evidence type="ECO:0000313" key="2">
    <source>
        <dbReference type="EMBL" id="AKN81021.1"/>
    </source>
</evidence>
<evidence type="ECO:0000256" key="1">
    <source>
        <dbReference type="SAM" id="MobiDB-lite"/>
    </source>
</evidence>
<dbReference type="GO" id="GO:0003677">
    <property type="term" value="F:DNA binding"/>
    <property type="evidence" value="ECO:0007669"/>
    <property type="project" value="InterPro"/>
</dbReference>
<protein>
    <submittedName>
        <fullName evidence="2">ME53</fullName>
    </submittedName>
</protein>
<dbReference type="InterPro" id="IPR010336">
    <property type="entry name" value="Baculo_ME53"/>
</dbReference>
<feature type="region of interest" description="Disordered" evidence="1">
    <location>
        <begin position="1"/>
        <end position="21"/>
    </location>
</feature>
<dbReference type="EMBL" id="KP763670">
    <property type="protein sequence ID" value="AKN81021.1"/>
    <property type="molecule type" value="Genomic_DNA"/>
</dbReference>
<evidence type="ECO:0000313" key="3">
    <source>
        <dbReference type="Proteomes" id="UP000297030"/>
    </source>
</evidence>
<sequence length="431" mass="50722">MWKMNLFKPTTQTHRRLNSLPKSTSMPIDISSLSISEKKSPILLPHSSKKDNSSNPGYKVYISPEYGNKFETGGVLKKKINIVEGEDIRDYFLSSTERNIMLATLKFSTNYVQGFVDSKDMRLMGKFDKRLAIFKTKSEFTCETYCTICMYKFKENTRLWYLYVIVRKDKALDDPSRFDICCNLCNIKVNDIMNTYEIYPRIHIRELHYLSSEGFFSRYIFPFDFTYANQQQNRQKRLKIDDHHGDLLQIMQRLLFEYRDNDSEHVKDITLSTTGGIILKEQYDNIYVQRYRSMVTKPSSVNDVNCFMVDGKSEMLDAIQSKLFYQIKGTVFASINFCVHKSSFDGIITFPLRPDKNTYCILCKKSKMYHKNPILYCTKCGFTSKYHFKTSSHFSNLNYISKAIQTVSMHNEMILYYDINEYKNMHCYSKL</sequence>
<dbReference type="GeneID" id="40526643"/>
<proteinExistence type="predicted"/>
<organism evidence="2 3">
    <name type="scientific">Lonomia obliqua multiple nucleopolyhedrovirus</name>
    <dbReference type="NCBI Taxonomy" id="134394"/>
    <lineage>
        <taxon>Viruses</taxon>
        <taxon>Viruses incertae sedis</taxon>
        <taxon>Naldaviricetes</taxon>
        <taxon>Lefavirales</taxon>
        <taxon>Baculoviridae</taxon>
        <taxon>Alphabaculovirus</taxon>
        <taxon>Alphabaculovirus lonobliquae</taxon>
        <taxon>Lonomia obliqua nucleopolyhedrovirus</taxon>
    </lineage>
</organism>